<feature type="transmembrane region" description="Helical" evidence="1">
    <location>
        <begin position="69"/>
        <end position="86"/>
    </location>
</feature>
<evidence type="ECO:0000256" key="1">
    <source>
        <dbReference type="SAM" id="Phobius"/>
    </source>
</evidence>
<dbReference type="InterPro" id="IPR002656">
    <property type="entry name" value="Acyl_transf_3_dom"/>
</dbReference>
<feature type="transmembrane region" description="Helical" evidence="1">
    <location>
        <begin position="237"/>
        <end position="256"/>
    </location>
</feature>
<sequence length="343" mass="40202">MKRLQFIDVLRITAIFMVVYQHNELDSSISIYFESFSVSLFFMVSGFVSSPKSHLPFLKVLKKYIKHLLAPYFLISGLLYLFWFFVGRHYGYKATVTHDPLLNFIGIFYAQGGADFMSWGIPMWFLPTLFNVVMLDYFVSKLKLPLQIIALLLFPVIGLWLFQHIGFHLPWSFDIALVVYLFYFVGRVFKKIDLVKIIQGKELLVFIICFSLHLYTFRFNGIVEVYYGHYGDFLGLMYFNAILAFVWLFALLKVLPNWKIVSWLGRNTLPILAFHLLMMTFVKGVALFIFDYKIEITPLNAIFYTLLQIILLIPLIHFVNRYLPFLVGIDRKKDSRMVQSKAT</sequence>
<feature type="transmembrane region" description="Helical" evidence="1">
    <location>
        <begin position="146"/>
        <end position="165"/>
    </location>
</feature>
<feature type="transmembrane region" description="Helical" evidence="1">
    <location>
        <begin position="201"/>
        <end position="217"/>
    </location>
</feature>
<dbReference type="InterPro" id="IPR052734">
    <property type="entry name" value="Nod_factor_acetyltransferase"/>
</dbReference>
<feature type="transmembrane region" description="Helical" evidence="1">
    <location>
        <begin position="268"/>
        <end position="290"/>
    </location>
</feature>
<name>A0A521ER59_SACCC</name>
<feature type="transmembrane region" description="Helical" evidence="1">
    <location>
        <begin position="121"/>
        <end position="139"/>
    </location>
</feature>
<evidence type="ECO:0000259" key="2">
    <source>
        <dbReference type="Pfam" id="PF01757"/>
    </source>
</evidence>
<evidence type="ECO:0000313" key="4">
    <source>
        <dbReference type="Proteomes" id="UP000319040"/>
    </source>
</evidence>
<keyword evidence="1" id="KW-0812">Transmembrane</keyword>
<feature type="transmembrane region" description="Helical" evidence="1">
    <location>
        <begin position="302"/>
        <end position="323"/>
    </location>
</feature>
<reference evidence="3 4" key="1">
    <citation type="submission" date="2017-05" db="EMBL/GenBank/DDBJ databases">
        <authorList>
            <person name="Varghese N."/>
            <person name="Submissions S."/>
        </authorList>
    </citation>
    <scope>NUCLEOTIDE SEQUENCE [LARGE SCALE GENOMIC DNA]</scope>
    <source>
        <strain evidence="3 4">DSM 27040</strain>
    </source>
</reference>
<feature type="transmembrane region" description="Helical" evidence="1">
    <location>
        <begin position="29"/>
        <end position="48"/>
    </location>
</feature>
<gene>
    <name evidence="3" type="ORF">SAMN06265379_110129</name>
</gene>
<protein>
    <submittedName>
        <fullName evidence="3">Fucose 4-O-acetylase</fullName>
    </submittedName>
</protein>
<proteinExistence type="predicted"/>
<organism evidence="3 4">
    <name type="scientific">Saccharicrinis carchari</name>
    <dbReference type="NCBI Taxonomy" id="1168039"/>
    <lineage>
        <taxon>Bacteria</taxon>
        <taxon>Pseudomonadati</taxon>
        <taxon>Bacteroidota</taxon>
        <taxon>Bacteroidia</taxon>
        <taxon>Marinilabiliales</taxon>
        <taxon>Marinilabiliaceae</taxon>
        <taxon>Saccharicrinis</taxon>
    </lineage>
</organism>
<evidence type="ECO:0000313" key="3">
    <source>
        <dbReference type="EMBL" id="SMO86382.1"/>
    </source>
</evidence>
<dbReference type="OrthoDB" id="9816048at2"/>
<keyword evidence="1" id="KW-0472">Membrane</keyword>
<dbReference type="EMBL" id="FXTB01000010">
    <property type="protein sequence ID" value="SMO86382.1"/>
    <property type="molecule type" value="Genomic_DNA"/>
</dbReference>
<accession>A0A521ER59</accession>
<dbReference type="AlphaFoldDB" id="A0A521ER59"/>
<dbReference type="PANTHER" id="PTHR37312">
    <property type="entry name" value="MEMBRANE-BOUND ACYLTRANSFERASE YKRP-RELATED"/>
    <property type="match status" value="1"/>
</dbReference>
<dbReference type="Proteomes" id="UP000319040">
    <property type="component" value="Unassembled WGS sequence"/>
</dbReference>
<feature type="transmembrane region" description="Helical" evidence="1">
    <location>
        <begin position="171"/>
        <end position="189"/>
    </location>
</feature>
<keyword evidence="4" id="KW-1185">Reference proteome</keyword>
<dbReference type="GO" id="GO:0016747">
    <property type="term" value="F:acyltransferase activity, transferring groups other than amino-acyl groups"/>
    <property type="evidence" value="ECO:0007669"/>
    <property type="project" value="InterPro"/>
</dbReference>
<dbReference type="PANTHER" id="PTHR37312:SF1">
    <property type="entry name" value="MEMBRANE-BOUND ACYLTRANSFERASE YKRP-RELATED"/>
    <property type="match status" value="1"/>
</dbReference>
<dbReference type="RefSeq" id="WP_142534433.1">
    <property type="nucleotide sequence ID" value="NZ_FXTB01000010.1"/>
</dbReference>
<dbReference type="Pfam" id="PF01757">
    <property type="entry name" value="Acyl_transf_3"/>
    <property type="match status" value="1"/>
</dbReference>
<feature type="domain" description="Acyltransferase 3" evidence="2">
    <location>
        <begin position="5"/>
        <end position="313"/>
    </location>
</feature>
<keyword evidence="1" id="KW-1133">Transmembrane helix</keyword>